<evidence type="ECO:0000313" key="16">
    <source>
        <dbReference type="Proteomes" id="UP000298460"/>
    </source>
</evidence>
<comment type="catalytic activity">
    <reaction evidence="10 12">
        <text>[[Fe-S] cluster scaffold protein carrying a second [4Fe-4S](2+) cluster] + N(6)-octanoyl-L-lysyl-[protein] + 2 oxidized [2Fe-2S]-[ferredoxin] + 2 S-adenosyl-L-methionine + 4 H(+) = [[Fe-S] cluster scaffold protein] + N(6)-[(R)-dihydrolipoyl]-L-lysyl-[protein] + 4 Fe(3+) + 2 hydrogen sulfide + 2 5'-deoxyadenosine + 2 L-methionine + 2 reduced [2Fe-2S]-[ferredoxin]</text>
        <dbReference type="Rhea" id="RHEA:16585"/>
        <dbReference type="Rhea" id="RHEA-COMP:9928"/>
        <dbReference type="Rhea" id="RHEA-COMP:10000"/>
        <dbReference type="Rhea" id="RHEA-COMP:10001"/>
        <dbReference type="Rhea" id="RHEA-COMP:10475"/>
        <dbReference type="Rhea" id="RHEA-COMP:14568"/>
        <dbReference type="Rhea" id="RHEA-COMP:14569"/>
        <dbReference type="ChEBI" id="CHEBI:15378"/>
        <dbReference type="ChEBI" id="CHEBI:17319"/>
        <dbReference type="ChEBI" id="CHEBI:29034"/>
        <dbReference type="ChEBI" id="CHEBI:29919"/>
        <dbReference type="ChEBI" id="CHEBI:33722"/>
        <dbReference type="ChEBI" id="CHEBI:33737"/>
        <dbReference type="ChEBI" id="CHEBI:33738"/>
        <dbReference type="ChEBI" id="CHEBI:57844"/>
        <dbReference type="ChEBI" id="CHEBI:59789"/>
        <dbReference type="ChEBI" id="CHEBI:78809"/>
        <dbReference type="ChEBI" id="CHEBI:83100"/>
        <dbReference type="EC" id="2.8.1.8"/>
    </reaction>
</comment>
<evidence type="ECO:0000256" key="1">
    <source>
        <dbReference type="ARBA" id="ARBA00004821"/>
    </source>
</evidence>
<keyword evidence="7 12" id="KW-0411">Iron-sulfur</keyword>
<evidence type="ECO:0000256" key="7">
    <source>
        <dbReference type="ARBA" id="ARBA00023014"/>
    </source>
</evidence>
<dbReference type="InterPro" id="IPR013785">
    <property type="entry name" value="Aldolase_TIM"/>
</dbReference>
<feature type="binding site" evidence="12">
    <location>
        <position position="280"/>
    </location>
    <ligand>
        <name>[4Fe-4S] cluster</name>
        <dbReference type="ChEBI" id="CHEBI:49883"/>
        <label>1</label>
    </ligand>
</feature>
<dbReference type="SUPFAM" id="SSF102114">
    <property type="entry name" value="Radical SAM enzymes"/>
    <property type="match status" value="1"/>
</dbReference>
<dbReference type="GO" id="GO:0005737">
    <property type="term" value="C:cytoplasm"/>
    <property type="evidence" value="ECO:0007669"/>
    <property type="project" value="UniProtKB-SubCell"/>
</dbReference>
<comment type="catalytic activity">
    <reaction evidence="11">
        <text>octanoyl-[ACP] + L-lysyl-[protein] = N(6)-octanoyl-L-lysyl-[protein] + holo-[ACP] + H(+)</text>
        <dbReference type="Rhea" id="RHEA:17665"/>
        <dbReference type="Rhea" id="RHEA-COMP:9636"/>
        <dbReference type="Rhea" id="RHEA-COMP:9685"/>
        <dbReference type="Rhea" id="RHEA-COMP:9752"/>
        <dbReference type="Rhea" id="RHEA-COMP:9928"/>
        <dbReference type="ChEBI" id="CHEBI:15378"/>
        <dbReference type="ChEBI" id="CHEBI:29969"/>
        <dbReference type="ChEBI" id="CHEBI:64479"/>
        <dbReference type="ChEBI" id="CHEBI:78463"/>
        <dbReference type="ChEBI" id="CHEBI:78809"/>
        <dbReference type="EC" id="2.3.1.181"/>
    </reaction>
</comment>
<dbReference type="PROSITE" id="PS51918">
    <property type="entry name" value="RADICAL_SAM"/>
    <property type="match status" value="1"/>
</dbReference>
<comment type="pathway">
    <text evidence="1 11">Protein modification; protein lipoylation via endogenous pathway; protein N(6)-(lipoyl)lysine from octanoyl-[acyl-carrier-protein]: step 1/2.</text>
</comment>
<keyword evidence="2 12" id="KW-0004">4Fe-4S</keyword>
<dbReference type="SMART" id="SM00729">
    <property type="entry name" value="Elp3"/>
    <property type="match status" value="1"/>
</dbReference>
<feature type="domain" description="BPL/LPL catalytic" evidence="13">
    <location>
        <begin position="46"/>
        <end position="228"/>
    </location>
</feature>
<feature type="binding site" evidence="11">
    <location>
        <begin position="171"/>
        <end position="173"/>
    </location>
    <ligand>
        <name>substrate</name>
    </ligand>
</feature>
<keyword evidence="8 11" id="KW-0012">Acyltransferase</keyword>
<dbReference type="OrthoDB" id="9787898at2"/>
<sequence>MVGSVKAKSVKTEVSFHPTYLLDLGKADYTKVLQLQKKLQNLRIKGEVADSFILVEHPPTITLGKDSSLDHILAGEKWLSAHKFQVFQIERGGDVTYHGPGQLVGYPILDLHEYQKDVHLLVCKLEEMLIRTLATFGIKADRRIGFPGVWVGEKKIASLGLGVTHWVTIHGFALNVNPNLSHFKTIVPCGLSGVQMTSMAEELNRSISISEAKNRIIEEMCALFQWEIRPPSSDVERLLTSDGLEAKAFRPSWLTVAAPLAGVMEEMEDVLAKGRLHTVCQGACCPNAGECFALGTASFMILGDICTRGCRFCAVSKGIPCLPDPTEAEALAETVKSLNLKHAVVTSVTRDDLPDGGAGEFARVVRALRQKTPKTSIELLIPDLAGSIQALETIVAVKPEVIGHNIETVPDLYPHVQPGANYERSLKVLAEVKRLDPTIKTKSGLMVGLGETTQEVCCVMEDLRKAGCDYLTIGQYLQPTSKHLPVMGYISPSMFAWYREQALERGFERAECGPLVRSSYHAQP</sequence>
<dbReference type="Pfam" id="PF21948">
    <property type="entry name" value="LplA-B_cat"/>
    <property type="match status" value="1"/>
</dbReference>
<keyword evidence="5 12" id="KW-0479">Metal-binding</keyword>
<dbReference type="PROSITE" id="PS01313">
    <property type="entry name" value="LIPB"/>
    <property type="match status" value="1"/>
</dbReference>
<evidence type="ECO:0000256" key="12">
    <source>
        <dbReference type="HAMAP-Rule" id="MF_00206"/>
    </source>
</evidence>
<dbReference type="GO" id="GO:0009249">
    <property type="term" value="P:protein lipoylation"/>
    <property type="evidence" value="ECO:0007669"/>
    <property type="project" value="UniProtKB-UniRule"/>
</dbReference>
<dbReference type="NCBIfam" id="NF010925">
    <property type="entry name" value="PRK14345.1"/>
    <property type="match status" value="1"/>
</dbReference>
<keyword evidence="6 12" id="KW-0408">Iron</keyword>
<comment type="cofactor">
    <cofactor evidence="12">
        <name>[4Fe-4S] cluster</name>
        <dbReference type="ChEBI" id="CHEBI:49883"/>
    </cofactor>
    <text evidence="12">Binds 2 [4Fe-4S] clusters per subunit. One cluster is coordinated with 3 cysteines and an exchangeable S-adenosyl-L-methionine.</text>
</comment>
<dbReference type="CDD" id="cd01335">
    <property type="entry name" value="Radical_SAM"/>
    <property type="match status" value="1"/>
</dbReference>
<dbReference type="NCBIfam" id="TIGR00510">
    <property type="entry name" value="lipA"/>
    <property type="match status" value="1"/>
</dbReference>
<dbReference type="InterPro" id="IPR007197">
    <property type="entry name" value="rSAM"/>
</dbReference>
<dbReference type="EC" id="2.3.1.181" evidence="11"/>
<proteinExistence type="inferred from homology"/>
<dbReference type="NCBIfam" id="NF009544">
    <property type="entry name" value="PRK12928.1"/>
    <property type="match status" value="1"/>
</dbReference>
<evidence type="ECO:0000259" key="13">
    <source>
        <dbReference type="PROSITE" id="PS51733"/>
    </source>
</evidence>
<comment type="similarity">
    <text evidence="11">Belongs to the LipB family.</text>
</comment>
<evidence type="ECO:0000256" key="11">
    <source>
        <dbReference type="HAMAP-Rule" id="MF_00013"/>
    </source>
</evidence>
<accession>A0A4Z0R5J2</accession>
<evidence type="ECO:0000256" key="10">
    <source>
        <dbReference type="ARBA" id="ARBA00047326"/>
    </source>
</evidence>
<evidence type="ECO:0000256" key="5">
    <source>
        <dbReference type="ARBA" id="ARBA00022723"/>
    </source>
</evidence>
<evidence type="ECO:0000256" key="9">
    <source>
        <dbReference type="ARBA" id="ARBA00024732"/>
    </source>
</evidence>
<dbReference type="SFLD" id="SFLDF00271">
    <property type="entry name" value="lipoyl_synthase"/>
    <property type="match status" value="1"/>
</dbReference>
<feature type="active site" description="Acyl-thioester intermediate" evidence="11">
    <location>
        <position position="189"/>
    </location>
</feature>
<dbReference type="NCBIfam" id="TIGR00214">
    <property type="entry name" value="lipB"/>
    <property type="match status" value="1"/>
</dbReference>
<dbReference type="EC" id="2.8.1.8" evidence="12"/>
<feature type="binding site" evidence="12">
    <location>
        <position position="313"/>
    </location>
    <ligand>
        <name>[4Fe-4S] cluster</name>
        <dbReference type="ChEBI" id="CHEBI:49883"/>
        <label>2</label>
        <note>4Fe-4S-S-AdoMet</note>
    </ligand>
</feature>
<dbReference type="CDD" id="cd16444">
    <property type="entry name" value="LipB"/>
    <property type="match status" value="1"/>
</dbReference>
<feature type="binding site" evidence="11">
    <location>
        <begin position="91"/>
        <end position="98"/>
    </location>
    <ligand>
        <name>substrate</name>
    </ligand>
</feature>
<dbReference type="GO" id="GO:0051539">
    <property type="term" value="F:4 iron, 4 sulfur cluster binding"/>
    <property type="evidence" value="ECO:0007669"/>
    <property type="project" value="UniProtKB-UniRule"/>
</dbReference>
<dbReference type="EMBL" id="SPQQ01000003">
    <property type="protein sequence ID" value="TGE38312.1"/>
    <property type="molecule type" value="Genomic_DNA"/>
</dbReference>
<dbReference type="InterPro" id="IPR058240">
    <property type="entry name" value="rSAM_sf"/>
</dbReference>
<dbReference type="HAMAP" id="MF_00013">
    <property type="entry name" value="LipB"/>
    <property type="match status" value="1"/>
</dbReference>
<dbReference type="NCBIfam" id="NF004019">
    <property type="entry name" value="PRK05481.1"/>
    <property type="match status" value="1"/>
</dbReference>
<dbReference type="InterPro" id="IPR003698">
    <property type="entry name" value="Lipoyl_synth"/>
</dbReference>
<dbReference type="SUPFAM" id="SSF55681">
    <property type="entry name" value="Class II aaRS and biotin synthetases"/>
    <property type="match status" value="1"/>
</dbReference>
<dbReference type="SFLD" id="SFLDG01058">
    <property type="entry name" value="lipoyl_synthase_like"/>
    <property type="match status" value="1"/>
</dbReference>
<dbReference type="PANTHER" id="PTHR10949:SF0">
    <property type="entry name" value="LIPOYL SYNTHASE, MITOCHONDRIAL"/>
    <property type="match status" value="1"/>
</dbReference>
<dbReference type="UniPathway" id="UPA00538">
    <property type="reaction ID" value="UER00592"/>
</dbReference>
<dbReference type="InterPro" id="IPR004143">
    <property type="entry name" value="BPL_LPL_catalytic"/>
</dbReference>
<evidence type="ECO:0000259" key="14">
    <source>
        <dbReference type="PROSITE" id="PS51918"/>
    </source>
</evidence>
<feature type="binding site" evidence="12">
    <location>
        <position position="306"/>
    </location>
    <ligand>
        <name>[4Fe-4S] cluster</name>
        <dbReference type="ChEBI" id="CHEBI:49883"/>
        <label>2</label>
        <note>4Fe-4S-S-AdoMet</note>
    </ligand>
</feature>
<keyword evidence="16" id="KW-1185">Reference proteome</keyword>
<dbReference type="InterPro" id="IPR020605">
    <property type="entry name" value="Octanoyltransferase_CS"/>
</dbReference>
<dbReference type="AlphaFoldDB" id="A0A4Z0R5J2"/>
<comment type="function">
    <text evidence="12">Catalyzes the radical-mediated insertion of two sulfur atoms into the C-6 and C-8 positions of the octanoyl moiety bound to the lipoyl domains of lipoate-dependent enzymes, thereby converting the octanoylated domains into lipoylated derivatives.</text>
</comment>
<dbReference type="SFLD" id="SFLDS00029">
    <property type="entry name" value="Radical_SAM"/>
    <property type="match status" value="1"/>
</dbReference>
<comment type="miscellaneous">
    <text evidence="11">In the reaction, the free carboxyl group of octanoic acid is attached via an amide linkage to the epsilon-amino group of a specific lysine residue of lipoyl domains of lipoate-dependent enzymes.</text>
</comment>
<evidence type="ECO:0000256" key="8">
    <source>
        <dbReference type="ARBA" id="ARBA00023315"/>
    </source>
</evidence>
<dbReference type="RefSeq" id="WP_135546287.1">
    <property type="nucleotide sequence ID" value="NZ_SPQQ01000003.1"/>
</dbReference>
<keyword evidence="3 11" id="KW-0808">Transferase</keyword>
<feature type="binding site" evidence="12">
    <location>
        <position position="285"/>
    </location>
    <ligand>
        <name>[4Fe-4S] cluster</name>
        <dbReference type="ChEBI" id="CHEBI:49883"/>
        <label>1</label>
    </ligand>
</feature>
<protein>
    <recommendedName>
        <fullName evidence="11 12">Multifunctional fusion protein</fullName>
    </recommendedName>
    <domain>
        <recommendedName>
            <fullName evidence="12">Lipoyl synthase</fullName>
            <ecNumber evidence="12">2.8.1.8</ecNumber>
        </recommendedName>
        <alternativeName>
            <fullName evidence="12">Lip-syn</fullName>
        </alternativeName>
        <alternativeName>
            <fullName evidence="12">Lipoate synthase</fullName>
        </alternativeName>
        <alternativeName>
            <fullName evidence="12">Lipoic acid synthase</fullName>
        </alternativeName>
        <alternativeName>
            <fullName evidence="12">Sulfur insertion protein LipA</fullName>
            <shortName evidence="12">LS</shortName>
        </alternativeName>
    </domain>
    <domain>
        <recommendedName>
            <fullName evidence="11">Octanoyltransferase</fullName>
            <ecNumber evidence="11">2.3.1.181</ecNumber>
        </recommendedName>
        <alternativeName>
            <fullName evidence="11">Lipoate-protein ligase B</fullName>
        </alternativeName>
        <alternativeName>
            <fullName evidence="11">Lipoyl/octanoyl transferase</fullName>
        </alternativeName>
        <alternativeName>
            <fullName evidence="11">Octanoyl-[acyl-carrier-protein]-protein N-octanoyltransferase</fullName>
        </alternativeName>
    </domain>
</protein>
<evidence type="ECO:0000256" key="4">
    <source>
        <dbReference type="ARBA" id="ARBA00022691"/>
    </source>
</evidence>
<dbReference type="Proteomes" id="UP000298460">
    <property type="component" value="Unassembled WGS sequence"/>
</dbReference>
<reference evidence="15 16" key="1">
    <citation type="submission" date="2019-03" db="EMBL/GenBank/DDBJ databases">
        <title>Draft Genome Sequence of Desulfosporosinus fructosivorans Strain 63.6F, Isolated from Marine Sediment in the Baltic Sea.</title>
        <authorList>
            <person name="Hausmann B."/>
            <person name="Vandieken V."/>
            <person name="Pjevac P."/>
            <person name="Schreck K."/>
            <person name="Herbold C.W."/>
            <person name="Loy A."/>
        </authorList>
    </citation>
    <scope>NUCLEOTIDE SEQUENCE [LARGE SCALE GENOMIC DNA]</scope>
    <source>
        <strain evidence="15 16">63.6F</strain>
    </source>
</reference>
<comment type="function">
    <text evidence="9 11">Catalyzes the transfer of endogenously produced octanoic acid from octanoyl-acyl-carrier-protein onto the lipoyl domains of lipoate-dependent enzymes. Lipoyl-ACP can also act as a substrate although octanoyl-ACP is likely to be the physiological substrate.</text>
</comment>
<dbReference type="Pfam" id="PF04055">
    <property type="entry name" value="Radical_SAM"/>
    <property type="match status" value="1"/>
</dbReference>
<comment type="subcellular location">
    <subcellularLocation>
        <location evidence="11">Cytoplasm</location>
    </subcellularLocation>
</comment>
<dbReference type="InterPro" id="IPR000544">
    <property type="entry name" value="Octanoyltransferase"/>
</dbReference>
<dbReference type="InterPro" id="IPR006638">
    <property type="entry name" value="Elp3/MiaA/NifB-like_rSAM"/>
</dbReference>
<dbReference type="Gene3D" id="3.30.930.10">
    <property type="entry name" value="Bira Bifunctional Protein, Domain 2"/>
    <property type="match status" value="1"/>
</dbReference>
<organism evidence="15 16">
    <name type="scientific">Desulfosporosinus fructosivorans</name>
    <dbReference type="NCBI Taxonomy" id="2018669"/>
    <lineage>
        <taxon>Bacteria</taxon>
        <taxon>Bacillati</taxon>
        <taxon>Bacillota</taxon>
        <taxon>Clostridia</taxon>
        <taxon>Eubacteriales</taxon>
        <taxon>Desulfitobacteriaceae</taxon>
        <taxon>Desulfosporosinus</taxon>
    </lineage>
</organism>
<evidence type="ECO:0000313" key="15">
    <source>
        <dbReference type="EMBL" id="TGE38312.1"/>
    </source>
</evidence>
<name>A0A4Z0R5J2_9FIRM</name>
<comment type="pathway">
    <text evidence="12">Protein modification; protein lipoylation via endogenous pathway; protein N(6)-(lipoyl)lysine from octanoyl-[acyl-carrier-protein]: step 2/2.</text>
</comment>
<feature type="binding site" evidence="12">
    <location>
        <position position="291"/>
    </location>
    <ligand>
        <name>[4Fe-4S] cluster</name>
        <dbReference type="ChEBI" id="CHEBI:49883"/>
        <label>1</label>
    </ligand>
</feature>
<evidence type="ECO:0000256" key="2">
    <source>
        <dbReference type="ARBA" id="ARBA00022485"/>
    </source>
</evidence>
<keyword evidence="4 12" id="KW-0949">S-adenosyl-L-methionine</keyword>
<dbReference type="InterPro" id="IPR045864">
    <property type="entry name" value="aa-tRNA-synth_II/BPL/LPL"/>
</dbReference>
<dbReference type="Gene3D" id="3.20.20.70">
    <property type="entry name" value="Aldolase class I"/>
    <property type="match status" value="1"/>
</dbReference>
<feature type="binding site" evidence="12">
    <location>
        <position position="310"/>
    </location>
    <ligand>
        <name>[4Fe-4S] cluster</name>
        <dbReference type="ChEBI" id="CHEBI:49883"/>
        <label>2</label>
        <note>4Fe-4S-S-AdoMet</note>
    </ligand>
</feature>
<dbReference type="PROSITE" id="PS51733">
    <property type="entry name" value="BPL_LPL_CATALYTIC"/>
    <property type="match status" value="1"/>
</dbReference>
<feature type="domain" description="Radical SAM core" evidence="14">
    <location>
        <begin position="292"/>
        <end position="508"/>
    </location>
</feature>
<gene>
    <name evidence="12 15" type="primary">lipA</name>
    <name evidence="11" type="synonym">lipB</name>
    <name evidence="15" type="ORF">E4K67_10160</name>
</gene>
<feature type="binding site" evidence="12">
    <location>
        <position position="519"/>
    </location>
    <ligand>
        <name>[4Fe-4S] cluster</name>
        <dbReference type="ChEBI" id="CHEBI:49883"/>
        <label>1</label>
    </ligand>
</feature>
<keyword evidence="11" id="KW-0963">Cytoplasm</keyword>
<evidence type="ECO:0000256" key="6">
    <source>
        <dbReference type="ARBA" id="ARBA00023004"/>
    </source>
</evidence>
<comment type="similarity">
    <text evidence="12">Belongs to the radical SAM superfamily. Lipoyl synthase family.</text>
</comment>
<feature type="site" description="Lowers pKa of active site Cys" evidence="11">
    <location>
        <position position="155"/>
    </location>
</feature>
<feature type="binding site" evidence="11">
    <location>
        <begin position="158"/>
        <end position="160"/>
    </location>
    <ligand>
        <name>substrate</name>
    </ligand>
</feature>
<dbReference type="GO" id="GO:0046872">
    <property type="term" value="F:metal ion binding"/>
    <property type="evidence" value="ECO:0007669"/>
    <property type="project" value="UniProtKB-KW"/>
</dbReference>
<comment type="caution">
    <text evidence="15">The sequence shown here is derived from an EMBL/GenBank/DDBJ whole genome shotgun (WGS) entry which is preliminary data.</text>
</comment>
<dbReference type="PANTHER" id="PTHR10949">
    <property type="entry name" value="LIPOYL SYNTHASE"/>
    <property type="match status" value="1"/>
</dbReference>
<evidence type="ECO:0000256" key="3">
    <source>
        <dbReference type="ARBA" id="ARBA00022679"/>
    </source>
</evidence>
<dbReference type="GO" id="GO:0016992">
    <property type="term" value="F:lipoate synthase activity"/>
    <property type="evidence" value="ECO:0007669"/>
    <property type="project" value="UniProtKB-UniRule"/>
</dbReference>
<dbReference type="HAMAP" id="MF_00206">
    <property type="entry name" value="Lipoyl_synth"/>
    <property type="match status" value="1"/>
</dbReference>
<dbReference type="GO" id="GO:0033819">
    <property type="term" value="F:lipoyl(octanoyl) transferase activity"/>
    <property type="evidence" value="ECO:0007669"/>
    <property type="project" value="UniProtKB-EC"/>
</dbReference>